<dbReference type="HAMAP" id="MF_00191">
    <property type="entry name" value="IspH"/>
    <property type="match status" value="1"/>
</dbReference>
<evidence type="ECO:0000256" key="5">
    <source>
        <dbReference type="HAMAP-Rule" id="MF_00191"/>
    </source>
</evidence>
<comment type="cofactor">
    <cofactor evidence="5">
        <name>[4Fe-4S] cluster</name>
        <dbReference type="ChEBI" id="CHEBI:49883"/>
    </cofactor>
    <text evidence="5">Binds 1 [4Fe-4S] cluster per subunit.</text>
</comment>
<dbReference type="InterPro" id="IPR003451">
    <property type="entry name" value="LytB/IspH"/>
</dbReference>
<feature type="binding site" evidence="5">
    <location>
        <position position="339"/>
    </location>
    <ligand>
        <name>(2E)-4-hydroxy-3-methylbut-2-enyl diphosphate</name>
        <dbReference type="ChEBI" id="CHEBI:128753"/>
    </ligand>
</feature>
<feature type="binding site" evidence="5">
    <location>
        <position position="310"/>
    </location>
    <ligand>
        <name>[4Fe-4S] cluster</name>
        <dbReference type="ChEBI" id="CHEBI:49883"/>
    </ligand>
</feature>
<comment type="caution">
    <text evidence="6">The sequence shown here is derived from an EMBL/GenBank/DDBJ whole genome shotgun (WGS) entry which is preliminary data.</text>
</comment>
<accession>A0A8H9J4C9</accession>
<feature type="binding site" evidence="5">
    <location>
        <position position="212"/>
    </location>
    <ligand>
        <name>[4Fe-4S] cluster</name>
        <dbReference type="ChEBI" id="CHEBI:49883"/>
    </ligand>
</feature>
<dbReference type="GO" id="GO:0051539">
    <property type="term" value="F:4 iron, 4 sulfur cluster binding"/>
    <property type="evidence" value="ECO:0007669"/>
    <property type="project" value="UniProtKB-UniRule"/>
</dbReference>
<dbReference type="CDD" id="cd13944">
    <property type="entry name" value="lytB_ispH"/>
    <property type="match status" value="1"/>
</dbReference>
<comment type="similarity">
    <text evidence="5">Belongs to the IspH family.</text>
</comment>
<dbReference type="GO" id="GO:0051745">
    <property type="term" value="F:4-hydroxy-3-methylbut-2-enyl diphosphate reductase activity"/>
    <property type="evidence" value="ECO:0007669"/>
    <property type="project" value="UniProtKB-UniRule"/>
</dbReference>
<feature type="binding site" evidence="5">
    <location>
        <position position="240"/>
    </location>
    <ligand>
        <name>isopentenyl diphosphate</name>
        <dbReference type="ChEBI" id="CHEBI:128769"/>
    </ligand>
</feature>
<evidence type="ECO:0000256" key="3">
    <source>
        <dbReference type="ARBA" id="ARBA00023004"/>
    </source>
</evidence>
<feature type="binding site" evidence="5">
    <location>
        <position position="338"/>
    </location>
    <ligand>
        <name>isopentenyl diphosphate</name>
        <dbReference type="ChEBI" id="CHEBI:128769"/>
    </ligand>
</feature>
<dbReference type="GO" id="GO:0046872">
    <property type="term" value="F:metal ion binding"/>
    <property type="evidence" value="ECO:0007669"/>
    <property type="project" value="UniProtKB-KW"/>
</dbReference>
<feature type="binding site" evidence="5">
    <location>
        <position position="338"/>
    </location>
    <ligand>
        <name>(2E)-4-hydroxy-3-methylbut-2-enyl diphosphate</name>
        <dbReference type="ChEBI" id="CHEBI:128753"/>
    </ligand>
</feature>
<comment type="catalytic activity">
    <reaction evidence="5">
        <text>isopentenyl diphosphate + 2 oxidized [2Fe-2S]-[ferredoxin] + H2O = (2E)-4-hydroxy-3-methylbut-2-enyl diphosphate + 2 reduced [2Fe-2S]-[ferredoxin] + 2 H(+)</text>
        <dbReference type="Rhea" id="RHEA:24488"/>
        <dbReference type="Rhea" id="RHEA-COMP:10000"/>
        <dbReference type="Rhea" id="RHEA-COMP:10001"/>
        <dbReference type="ChEBI" id="CHEBI:15377"/>
        <dbReference type="ChEBI" id="CHEBI:15378"/>
        <dbReference type="ChEBI" id="CHEBI:33737"/>
        <dbReference type="ChEBI" id="CHEBI:33738"/>
        <dbReference type="ChEBI" id="CHEBI:128753"/>
        <dbReference type="ChEBI" id="CHEBI:128769"/>
        <dbReference type="EC" id="1.17.7.4"/>
    </reaction>
</comment>
<feature type="binding site" evidence="5">
    <location>
        <position position="190"/>
    </location>
    <ligand>
        <name>dimethylallyl diphosphate</name>
        <dbReference type="ChEBI" id="CHEBI:57623"/>
    </ligand>
</feature>
<dbReference type="Proteomes" id="UP000658656">
    <property type="component" value="Unassembled WGS sequence"/>
</dbReference>
<dbReference type="NCBIfam" id="NF002188">
    <property type="entry name" value="PRK01045.1-2"/>
    <property type="match status" value="1"/>
</dbReference>
<dbReference type="AlphaFoldDB" id="A0A8H9J4C9"/>
<dbReference type="Pfam" id="PF02401">
    <property type="entry name" value="LYTB"/>
    <property type="match status" value="1"/>
</dbReference>
<dbReference type="PANTHER" id="PTHR30426:SF0">
    <property type="entry name" value="4-HYDROXY-3-METHYLBUT-2-ENYL DIPHOSPHATE REDUCTASE"/>
    <property type="match status" value="1"/>
</dbReference>
<feature type="binding site" evidence="5">
    <location>
        <position position="382"/>
    </location>
    <ligand>
        <name>dimethylallyl diphosphate</name>
        <dbReference type="ChEBI" id="CHEBI:57623"/>
    </ligand>
</feature>
<feature type="active site" description="Proton donor" evidence="5">
    <location>
        <position position="242"/>
    </location>
</feature>
<dbReference type="GO" id="GO:0050992">
    <property type="term" value="P:dimethylallyl diphosphate biosynthetic process"/>
    <property type="evidence" value="ECO:0007669"/>
    <property type="project" value="UniProtKB-UniRule"/>
</dbReference>
<dbReference type="UniPathway" id="UPA00059">
    <property type="reaction ID" value="UER00105"/>
</dbReference>
<dbReference type="RefSeq" id="WP_145938697.1">
    <property type="nucleotide sequence ID" value="NZ_BNAV01000018.1"/>
</dbReference>
<feature type="binding site" evidence="5">
    <location>
        <position position="240"/>
    </location>
    <ligand>
        <name>dimethylallyl diphosphate</name>
        <dbReference type="ChEBI" id="CHEBI:57623"/>
    </ligand>
</feature>
<feature type="binding site" evidence="5">
    <location>
        <position position="340"/>
    </location>
    <ligand>
        <name>isopentenyl diphosphate</name>
        <dbReference type="ChEBI" id="CHEBI:128769"/>
    </ligand>
</feature>
<feature type="binding site" evidence="5">
    <location>
        <position position="340"/>
    </location>
    <ligand>
        <name>(2E)-4-hydroxy-3-methylbut-2-enyl diphosphate</name>
        <dbReference type="ChEBI" id="CHEBI:128753"/>
    </ligand>
</feature>
<feature type="binding site" evidence="5">
    <location>
        <position position="190"/>
    </location>
    <ligand>
        <name>(2E)-4-hydroxy-3-methylbut-2-enyl diphosphate</name>
        <dbReference type="ChEBI" id="CHEBI:128753"/>
    </ligand>
</feature>
<keyword evidence="5" id="KW-0414">Isoprene biosynthesis</keyword>
<protein>
    <recommendedName>
        <fullName evidence="5">4-hydroxy-3-methylbut-2-enyl diphosphate reductase</fullName>
        <shortName evidence="5">HMBPP reductase</shortName>
        <ecNumber evidence="5">1.17.7.4</ecNumber>
    </recommendedName>
</protein>
<gene>
    <name evidence="5" type="primary">ispH</name>
    <name evidence="6" type="ORF">GCM10017566_69550</name>
</gene>
<keyword evidence="4 5" id="KW-0411">Iron-sulfur</keyword>
<evidence type="ECO:0000313" key="6">
    <source>
        <dbReference type="EMBL" id="GHF85583.1"/>
    </source>
</evidence>
<dbReference type="UniPathway" id="UPA00056">
    <property type="reaction ID" value="UER00097"/>
</dbReference>
<keyword evidence="3 5" id="KW-0408">Iron</keyword>
<sequence>MSFTAAQSILAANDPHRAAAGAVLVADDLLWPSRSAVPCPAAVLLEGELRRRGVRTARGHLHVGTADRVPVALRAVFPVTGGEAGLGLAIPGHPSPEVTAAVYSAGAAWLAAAGRTRKVLLAAPRSFCAGVERAIEIVARLLDQRGGPIYVRKEIVHNRHVVDDLRARGAVFVEELSEVPREATVVFSAHGVSPAVRAEAKRRRLNVIDATCPLVTKVHTEARRFAGHGHTVLLIGHAGHEEVEGTLGEAPERTILVESVEDARRVRVPDPSRVSYLTQTTLSVDETAAVVAALRSRFPALRGPASDDICYATTNRQDALKVVAEEADVLLVVGSANSSNSVRLVEMARRQGTPAHLIEDARHLRPEWVTGASVIGLTAGASAPPRLVDAVVSALGGLGPLTVEEREITRETVHFTLPVAVRS</sequence>
<dbReference type="PANTHER" id="PTHR30426">
    <property type="entry name" value="4-HYDROXY-3-METHYLBUT-2-ENYL DIPHOSPHATE REDUCTASE"/>
    <property type="match status" value="1"/>
</dbReference>
<dbReference type="NCBIfam" id="TIGR00216">
    <property type="entry name" value="ispH_lytB"/>
    <property type="match status" value="1"/>
</dbReference>
<dbReference type="Gene3D" id="3.40.50.11270">
    <property type="match status" value="1"/>
</dbReference>
<feature type="binding site" evidence="5">
    <location>
        <position position="157"/>
    </location>
    <ligand>
        <name>dimethylallyl diphosphate</name>
        <dbReference type="ChEBI" id="CHEBI:57623"/>
    </ligand>
</feature>
<keyword evidence="7" id="KW-1185">Reference proteome</keyword>
<comment type="pathway">
    <text evidence="5">Isoprenoid biosynthesis; dimethylallyl diphosphate biosynthesis; dimethylallyl diphosphate from (2E)-4-hydroxy-3-methylbutenyl diphosphate: step 1/1.</text>
</comment>
<feature type="binding site" evidence="5">
    <location>
        <position position="240"/>
    </location>
    <ligand>
        <name>(2E)-4-hydroxy-3-methylbut-2-enyl diphosphate</name>
        <dbReference type="ChEBI" id="CHEBI:128753"/>
    </ligand>
</feature>
<dbReference type="EC" id="1.17.7.4" evidence="5"/>
<evidence type="ECO:0000313" key="7">
    <source>
        <dbReference type="Proteomes" id="UP000658656"/>
    </source>
</evidence>
<feature type="binding site" evidence="5">
    <location>
        <position position="128"/>
    </location>
    <ligand>
        <name>[4Fe-4S] cluster</name>
        <dbReference type="ChEBI" id="CHEBI:49883"/>
    </ligand>
</feature>
<feature type="binding site" evidence="5">
    <location>
        <position position="339"/>
    </location>
    <ligand>
        <name>dimethylallyl diphosphate</name>
        <dbReference type="ChEBI" id="CHEBI:57623"/>
    </ligand>
</feature>
<evidence type="ECO:0000256" key="4">
    <source>
        <dbReference type="ARBA" id="ARBA00023014"/>
    </source>
</evidence>
<feature type="binding site" evidence="5">
    <location>
        <position position="157"/>
    </location>
    <ligand>
        <name>isopentenyl diphosphate</name>
        <dbReference type="ChEBI" id="CHEBI:128769"/>
    </ligand>
</feature>
<comment type="catalytic activity">
    <reaction evidence="5">
        <text>dimethylallyl diphosphate + 2 oxidized [2Fe-2S]-[ferredoxin] + H2O = (2E)-4-hydroxy-3-methylbut-2-enyl diphosphate + 2 reduced [2Fe-2S]-[ferredoxin] + 2 H(+)</text>
        <dbReference type="Rhea" id="RHEA:24825"/>
        <dbReference type="Rhea" id="RHEA-COMP:10000"/>
        <dbReference type="Rhea" id="RHEA-COMP:10001"/>
        <dbReference type="ChEBI" id="CHEBI:15377"/>
        <dbReference type="ChEBI" id="CHEBI:15378"/>
        <dbReference type="ChEBI" id="CHEBI:33737"/>
        <dbReference type="ChEBI" id="CHEBI:33738"/>
        <dbReference type="ChEBI" id="CHEBI:57623"/>
        <dbReference type="ChEBI" id="CHEBI:128753"/>
        <dbReference type="EC" id="1.17.7.4"/>
    </reaction>
</comment>
<feature type="binding site" evidence="5">
    <location>
        <position position="157"/>
    </location>
    <ligand>
        <name>(2E)-4-hydroxy-3-methylbut-2-enyl diphosphate</name>
        <dbReference type="ChEBI" id="CHEBI:128753"/>
    </ligand>
</feature>
<feature type="binding site" evidence="5">
    <location>
        <position position="382"/>
    </location>
    <ligand>
        <name>(2E)-4-hydroxy-3-methylbut-2-enyl diphosphate</name>
        <dbReference type="ChEBI" id="CHEBI:128753"/>
    </ligand>
</feature>
<keyword evidence="1 5" id="KW-0004">4Fe-4S</keyword>
<feature type="binding site" evidence="5">
    <location>
        <position position="382"/>
    </location>
    <ligand>
        <name>isopentenyl diphosphate</name>
        <dbReference type="ChEBI" id="CHEBI:128769"/>
    </ligand>
</feature>
<keyword evidence="5" id="KW-0560">Oxidoreductase</keyword>
<keyword evidence="2 5" id="KW-0479">Metal-binding</keyword>
<evidence type="ECO:0000256" key="2">
    <source>
        <dbReference type="ARBA" id="ARBA00022723"/>
    </source>
</evidence>
<feature type="binding site" evidence="5">
    <location>
        <position position="190"/>
    </location>
    <ligand>
        <name>isopentenyl diphosphate</name>
        <dbReference type="ChEBI" id="CHEBI:128769"/>
    </ligand>
</feature>
<feature type="binding site" evidence="5">
    <location>
        <position position="340"/>
    </location>
    <ligand>
        <name>dimethylallyl diphosphate</name>
        <dbReference type="ChEBI" id="CHEBI:57623"/>
    </ligand>
</feature>
<name>A0A8H9J4C9_9PSEU</name>
<comment type="function">
    <text evidence="5">Catalyzes the conversion of 1-hydroxy-2-methyl-2-(E)-butenyl 4-diphosphate (HMBPP) into a mixture of isopentenyl diphosphate (IPP) and dimethylallyl diphosphate (DMAPP). Acts in the terminal step of the DOXP/MEP pathway for isoprenoid precursor biosynthesis.</text>
</comment>
<dbReference type="OrthoDB" id="9804068at2"/>
<dbReference type="GO" id="GO:0019288">
    <property type="term" value="P:isopentenyl diphosphate biosynthetic process, methylerythritol 4-phosphate pathway"/>
    <property type="evidence" value="ECO:0007669"/>
    <property type="project" value="UniProtKB-UniRule"/>
</dbReference>
<dbReference type="EMBL" id="BNAV01000018">
    <property type="protein sequence ID" value="GHF85583.1"/>
    <property type="molecule type" value="Genomic_DNA"/>
</dbReference>
<proteinExistence type="inferred from homology"/>
<organism evidence="6 7">
    <name type="scientific">Amycolatopsis bartoniae</name>
    <dbReference type="NCBI Taxonomy" id="941986"/>
    <lineage>
        <taxon>Bacteria</taxon>
        <taxon>Bacillati</taxon>
        <taxon>Actinomycetota</taxon>
        <taxon>Actinomycetes</taxon>
        <taxon>Pseudonocardiales</taxon>
        <taxon>Pseudonocardiaceae</taxon>
        <taxon>Amycolatopsis</taxon>
    </lineage>
</organism>
<dbReference type="GO" id="GO:0016114">
    <property type="term" value="P:terpenoid biosynthetic process"/>
    <property type="evidence" value="ECO:0007669"/>
    <property type="project" value="UniProtKB-UniRule"/>
</dbReference>
<feature type="binding site" evidence="5">
    <location>
        <position position="280"/>
    </location>
    <ligand>
        <name>(2E)-4-hydroxy-3-methylbut-2-enyl diphosphate</name>
        <dbReference type="ChEBI" id="CHEBI:128753"/>
    </ligand>
</feature>
<dbReference type="Gene3D" id="3.40.1010.20">
    <property type="entry name" value="4-hydroxy-3-methylbut-2-enyl diphosphate reductase, catalytic domain"/>
    <property type="match status" value="2"/>
</dbReference>
<dbReference type="NCBIfam" id="NF002190">
    <property type="entry name" value="PRK01045.1-4"/>
    <property type="match status" value="1"/>
</dbReference>
<reference evidence="6" key="1">
    <citation type="journal article" date="2014" name="Int. J. Syst. Evol. Microbiol.">
        <title>Complete genome sequence of Corynebacterium casei LMG S-19264T (=DSM 44701T), isolated from a smear-ripened cheese.</title>
        <authorList>
            <consortium name="US DOE Joint Genome Institute (JGI-PGF)"/>
            <person name="Walter F."/>
            <person name="Albersmeier A."/>
            <person name="Kalinowski J."/>
            <person name="Ruckert C."/>
        </authorList>
    </citation>
    <scope>NUCLEOTIDE SEQUENCE</scope>
    <source>
        <strain evidence="6">CGMCC 4.7679</strain>
    </source>
</reference>
<evidence type="ECO:0000256" key="1">
    <source>
        <dbReference type="ARBA" id="ARBA00022485"/>
    </source>
</evidence>
<reference evidence="6" key="2">
    <citation type="submission" date="2020-09" db="EMBL/GenBank/DDBJ databases">
        <authorList>
            <person name="Sun Q."/>
            <person name="Zhou Y."/>
        </authorList>
    </citation>
    <scope>NUCLEOTIDE SEQUENCE</scope>
    <source>
        <strain evidence="6">CGMCC 4.7679</strain>
    </source>
</reference>
<comment type="pathway">
    <text evidence="5">Isoprenoid biosynthesis; isopentenyl diphosphate biosynthesis via DXP pathway; isopentenyl diphosphate from 1-deoxy-D-xylulose 5-phosphate: step 6/6.</text>
</comment>
<feature type="binding site" evidence="5">
    <location>
        <position position="338"/>
    </location>
    <ligand>
        <name>dimethylallyl diphosphate</name>
        <dbReference type="ChEBI" id="CHEBI:57623"/>
    </ligand>
</feature>
<feature type="binding site" evidence="5">
    <location>
        <position position="339"/>
    </location>
    <ligand>
        <name>isopentenyl diphosphate</name>
        <dbReference type="ChEBI" id="CHEBI:128769"/>
    </ligand>
</feature>